<keyword evidence="2" id="KW-0472">Membrane</keyword>
<dbReference type="Pfam" id="PF13593">
    <property type="entry name" value="SBF_like"/>
    <property type="match status" value="1"/>
</dbReference>
<dbReference type="EMBL" id="JAGGJX010000001">
    <property type="protein sequence ID" value="MBP1854210.1"/>
    <property type="molecule type" value="Genomic_DNA"/>
</dbReference>
<evidence type="ECO:0000256" key="2">
    <source>
        <dbReference type="SAM" id="Phobius"/>
    </source>
</evidence>
<dbReference type="PANTHER" id="PTHR43057">
    <property type="entry name" value="ARSENITE EFFLUX TRANSPORTER"/>
    <property type="match status" value="1"/>
</dbReference>
<proteinExistence type="predicted"/>
<evidence type="ECO:0000313" key="4">
    <source>
        <dbReference type="Proteomes" id="UP000767291"/>
    </source>
</evidence>
<keyword evidence="1" id="KW-0813">Transport</keyword>
<keyword evidence="2" id="KW-0812">Transmembrane</keyword>
<feature type="transmembrane region" description="Helical" evidence="2">
    <location>
        <begin position="113"/>
        <end position="135"/>
    </location>
</feature>
<reference evidence="3 4" key="1">
    <citation type="submission" date="2021-03" db="EMBL/GenBank/DDBJ databases">
        <title>Genomic Encyclopedia of Type Strains, Phase IV (KMG-IV): sequencing the most valuable type-strain genomes for metagenomic binning, comparative biology and taxonomic classification.</title>
        <authorList>
            <person name="Goeker M."/>
        </authorList>
    </citation>
    <scope>NUCLEOTIDE SEQUENCE [LARGE SCALE GENOMIC DNA]</scope>
    <source>
        <strain evidence="3 4">DSM 1289</strain>
    </source>
</reference>
<gene>
    <name evidence="3" type="ORF">J2Z43_000600</name>
</gene>
<keyword evidence="4" id="KW-1185">Reference proteome</keyword>
<keyword evidence="2" id="KW-1133">Transmembrane helix</keyword>
<sequence length="146" mass="16227">MKRILSKSTKGASIYGMFKENEDNVQITVLCLAVVAMFASQGELLVDNPPLFLMMLIPLILFFVISFVLALFIGKCLKMPYSDRISLLFTTSARNSPISLAIATVTFPDRPVISLALVIGPLIELPILSIYTYIVQRIKNRINSKS</sequence>
<name>A0ABS4E8E9_9FIRM</name>
<dbReference type="PANTHER" id="PTHR43057:SF1">
    <property type="entry name" value="ARSENICAL-RESISTANCE PROTEIN 3"/>
    <property type="match status" value="1"/>
</dbReference>
<feature type="transmembrane region" description="Helical" evidence="2">
    <location>
        <begin position="27"/>
        <end position="46"/>
    </location>
</feature>
<dbReference type="Gene3D" id="1.20.1530.20">
    <property type="match status" value="1"/>
</dbReference>
<organism evidence="3 4">
    <name type="scientific">Metaclostridioides mangenotii</name>
    <dbReference type="NCBI Taxonomy" id="1540"/>
    <lineage>
        <taxon>Bacteria</taxon>
        <taxon>Bacillati</taxon>
        <taxon>Bacillota</taxon>
        <taxon>Clostridia</taxon>
        <taxon>Peptostreptococcales</taxon>
        <taxon>Peptostreptococcaceae</taxon>
        <taxon>Metaclostridioides</taxon>
    </lineage>
</organism>
<dbReference type="InterPro" id="IPR004706">
    <property type="entry name" value="Arsenical-R_Acr3"/>
</dbReference>
<dbReference type="Proteomes" id="UP000767291">
    <property type="component" value="Unassembled WGS sequence"/>
</dbReference>
<feature type="transmembrane region" description="Helical" evidence="2">
    <location>
        <begin position="85"/>
        <end position="107"/>
    </location>
</feature>
<dbReference type="InterPro" id="IPR016833">
    <property type="entry name" value="Put_Na-Bile_cotransptr"/>
</dbReference>
<accession>A0ABS4E8E9</accession>
<dbReference type="InterPro" id="IPR038770">
    <property type="entry name" value="Na+/solute_symporter_sf"/>
</dbReference>
<evidence type="ECO:0000313" key="3">
    <source>
        <dbReference type="EMBL" id="MBP1854210.1"/>
    </source>
</evidence>
<protein>
    <submittedName>
        <fullName evidence="3">ACR3 family arsenite efflux pump ArsB</fullName>
    </submittedName>
</protein>
<feature type="transmembrane region" description="Helical" evidence="2">
    <location>
        <begin position="52"/>
        <end position="73"/>
    </location>
</feature>
<comment type="caution">
    <text evidence="3">The sequence shown here is derived from an EMBL/GenBank/DDBJ whole genome shotgun (WGS) entry which is preliminary data.</text>
</comment>
<evidence type="ECO:0000256" key="1">
    <source>
        <dbReference type="ARBA" id="ARBA00022448"/>
    </source>
</evidence>